<feature type="compositionally biased region" description="Low complexity" evidence="1">
    <location>
        <begin position="242"/>
        <end position="257"/>
    </location>
</feature>
<feature type="compositionally biased region" description="Basic and acidic residues" evidence="1">
    <location>
        <begin position="639"/>
        <end position="652"/>
    </location>
</feature>
<feature type="compositionally biased region" description="Polar residues" evidence="1">
    <location>
        <begin position="486"/>
        <end position="495"/>
    </location>
</feature>
<feature type="compositionally biased region" description="Basic and acidic residues" evidence="1">
    <location>
        <begin position="1"/>
        <end position="20"/>
    </location>
</feature>
<proteinExistence type="predicted"/>
<dbReference type="PANTHER" id="PTHR28155">
    <property type="entry name" value="ACR243WP"/>
    <property type="match status" value="1"/>
</dbReference>
<protein>
    <submittedName>
        <fullName evidence="2">SRP40-suppressor of mutant AC40 of RNA polymerase I III</fullName>
    </submittedName>
</protein>
<feature type="compositionally biased region" description="Acidic residues" evidence="1">
    <location>
        <begin position="259"/>
        <end position="272"/>
    </location>
</feature>
<feature type="compositionally biased region" description="Acidic residues" evidence="1">
    <location>
        <begin position="226"/>
        <end position="238"/>
    </location>
</feature>
<keyword evidence="3" id="KW-1185">Reference proteome</keyword>
<feature type="compositionally biased region" description="Basic and acidic residues" evidence="1">
    <location>
        <begin position="176"/>
        <end position="189"/>
    </location>
</feature>
<dbReference type="GO" id="GO:0006360">
    <property type="term" value="P:transcription by RNA polymerase I"/>
    <property type="evidence" value="ECO:0007669"/>
    <property type="project" value="InterPro"/>
</dbReference>
<feature type="compositionally biased region" description="Low complexity" evidence="1">
    <location>
        <begin position="158"/>
        <end position="168"/>
    </location>
</feature>
<dbReference type="Pfam" id="PF08208">
    <property type="entry name" value="RNA_polI_A34"/>
    <property type="match status" value="1"/>
</dbReference>
<evidence type="ECO:0000313" key="3">
    <source>
        <dbReference type="Proteomes" id="UP000572754"/>
    </source>
</evidence>
<comment type="caution">
    <text evidence="2">The sequence shown here is derived from an EMBL/GenBank/DDBJ whole genome shotgun (WGS) entry which is preliminary data.</text>
</comment>
<dbReference type="EMBL" id="JAAQPE010000059">
    <property type="protein sequence ID" value="KAF5688634.1"/>
    <property type="molecule type" value="Genomic_DNA"/>
</dbReference>
<gene>
    <name evidence="2" type="ORF">FCIRC_1786</name>
</gene>
<feature type="compositionally biased region" description="Basic residues" evidence="1">
    <location>
        <begin position="458"/>
        <end position="467"/>
    </location>
</feature>
<feature type="compositionally biased region" description="Acidic residues" evidence="1">
    <location>
        <begin position="198"/>
        <end position="207"/>
    </location>
</feature>
<dbReference type="AlphaFoldDB" id="A0A8H5UK19"/>
<reference evidence="2 3" key="2">
    <citation type="submission" date="2020-05" db="EMBL/GenBank/DDBJ databases">
        <title>Identification and distribution of gene clusters putatively required for synthesis of sphingolipid metabolism inhibitors in phylogenetically diverse species of the filamentous fungus Fusarium.</title>
        <authorList>
            <person name="Kim H.-S."/>
            <person name="Busman M."/>
            <person name="Brown D.W."/>
            <person name="Divon H."/>
            <person name="Uhlig S."/>
            <person name="Proctor R.H."/>
        </authorList>
    </citation>
    <scope>NUCLEOTIDE SEQUENCE [LARGE SCALE GENOMIC DNA]</scope>
    <source>
        <strain evidence="2 3">NRRL 25331</strain>
    </source>
</reference>
<sequence length="664" mass="70824">MAPKEPYKVHSLNKHIENTKKGLSAEAQFNRRPSNRATTIKKESSDPNNIFANNNGDDDDESGSGSDSDSSSDEPADFISKLTSTTKHASATPRRRSKDDEIADSDAERNASKKSTIVKKAAPAKSKPRSSSDSSSEDESDDEKTKAKANGTTPAKASESTSSSSESGSDSDSDEKDDKSPKLSTKKQEGSASTSDSSSEDESEDEADAKAKPAPNGKAATTSDSSSEDSDSESEDEEQNVKLAAKPATKPVAPKPDSSSDEEEDSDDEMVDESMHIEDRQGQLALPNFIAPDFVLRKGDDGTNGRDVAEICNKANLEGKQFWYFTVPSNVPISVVQNLEIPMNQSQSTDKLFSHNGEDYGVSFESIAPKGNIQIMIPSDRPQYQPVSKQIDQVMQVKKITQLGSTNSVAPVPKPAPRAQPAGLKARYQPIGVNEPMGSIGDDEDVEMGDAPVLSTKAAKKEKKRKSKETSDKKQKKGQGIPEPPSSRTTEAPTSESRKNKRKLAASEDDAVAVAEQLQEEAKLAASKSKKQKTARAGSPDLGSEPTSTVAKKYTPVLPPAIPTVGTPTPKSASTPVTSSKKQKKVKEASVPAPRQSVVPIPSIPHSSPPRSSPARAPASQPPASPSQGKEKRARKRKDKDGKKTPSGKKETPVVPPVPLSSSE</sequence>
<feature type="compositionally biased region" description="Low complexity" evidence="1">
    <location>
        <begin position="212"/>
        <end position="225"/>
    </location>
</feature>
<evidence type="ECO:0000313" key="2">
    <source>
        <dbReference type="EMBL" id="KAF5688634.1"/>
    </source>
</evidence>
<feature type="compositionally biased region" description="Low complexity" evidence="1">
    <location>
        <begin position="596"/>
        <end position="606"/>
    </location>
</feature>
<accession>A0A8H5UK19</accession>
<dbReference type="InterPro" id="IPR013240">
    <property type="entry name" value="DNA-dir_RNA_pol1_su_RPA34"/>
</dbReference>
<feature type="region of interest" description="Disordered" evidence="1">
    <location>
        <begin position="1"/>
        <end position="276"/>
    </location>
</feature>
<feature type="compositionally biased region" description="Polar residues" evidence="1">
    <location>
        <begin position="566"/>
        <end position="580"/>
    </location>
</feature>
<dbReference type="Proteomes" id="UP000572754">
    <property type="component" value="Unassembled WGS sequence"/>
</dbReference>
<dbReference type="PANTHER" id="PTHR28155:SF1">
    <property type="entry name" value="DNA-DIRECTED RNA POLYMERASE I SUBUNIT RPA34.5-DOMAIN-CONTAINING PROTEIN"/>
    <property type="match status" value="1"/>
</dbReference>
<feature type="compositionally biased region" description="Pro residues" evidence="1">
    <location>
        <begin position="654"/>
        <end position="664"/>
    </location>
</feature>
<reference evidence="3" key="1">
    <citation type="journal article" date="2020" name="BMC Genomics">
        <title>Correction to: Identification and distribution of gene clusters required for synthesis of sphingolipid metabolism inhibitors in diverse species of the filamentous fungus Fusarium.</title>
        <authorList>
            <person name="Kim H.S."/>
            <person name="Lohmar J.M."/>
            <person name="Busman M."/>
            <person name="Brown D.W."/>
            <person name="Naumann T.A."/>
            <person name="Divon H.H."/>
            <person name="Lysoe E."/>
            <person name="Uhlig S."/>
            <person name="Proctor R.H."/>
        </authorList>
    </citation>
    <scope>NUCLEOTIDE SEQUENCE [LARGE SCALE GENOMIC DNA]</scope>
    <source>
        <strain evidence="3">NRRL 25331</strain>
    </source>
</reference>
<feature type="compositionally biased region" description="Polar residues" evidence="1">
    <location>
        <begin position="46"/>
        <end position="55"/>
    </location>
</feature>
<dbReference type="Gene3D" id="6.20.250.70">
    <property type="match status" value="1"/>
</dbReference>
<dbReference type="InterPro" id="IPR053263">
    <property type="entry name" value="Euk_RPA34_RNAP_subunit"/>
</dbReference>
<name>A0A8H5UK19_FUSCI</name>
<feature type="region of interest" description="Disordered" evidence="1">
    <location>
        <begin position="406"/>
        <end position="664"/>
    </location>
</feature>
<feature type="compositionally biased region" description="Low complexity" evidence="1">
    <location>
        <begin position="119"/>
        <end position="134"/>
    </location>
</feature>
<evidence type="ECO:0000256" key="1">
    <source>
        <dbReference type="SAM" id="MobiDB-lite"/>
    </source>
</evidence>
<organism evidence="2 3">
    <name type="scientific">Fusarium circinatum</name>
    <name type="common">Pitch canker fungus</name>
    <name type="synonym">Gibberella circinata</name>
    <dbReference type="NCBI Taxonomy" id="48490"/>
    <lineage>
        <taxon>Eukaryota</taxon>
        <taxon>Fungi</taxon>
        <taxon>Dikarya</taxon>
        <taxon>Ascomycota</taxon>
        <taxon>Pezizomycotina</taxon>
        <taxon>Sordariomycetes</taxon>
        <taxon>Hypocreomycetidae</taxon>
        <taxon>Hypocreales</taxon>
        <taxon>Nectriaceae</taxon>
        <taxon>Fusarium</taxon>
        <taxon>Fusarium fujikuroi species complex</taxon>
    </lineage>
</organism>